<keyword evidence="14" id="KW-0727">SH2 domain</keyword>
<dbReference type="GO" id="GO:0004715">
    <property type="term" value="F:non-membrane spanning protein tyrosine kinase activity"/>
    <property type="evidence" value="ECO:0007669"/>
    <property type="project" value="UniProtKB-EC"/>
</dbReference>
<dbReference type="RefSeq" id="XP_034249669.1">
    <property type="nucleotide sequence ID" value="XM_034393778.1"/>
</dbReference>
<dbReference type="Gene3D" id="3.10.20.90">
    <property type="entry name" value="Phosphatidylinositol 3-kinase Catalytic Subunit, Chain A, domain 1"/>
    <property type="match status" value="1"/>
</dbReference>
<evidence type="ECO:0000256" key="19">
    <source>
        <dbReference type="ARBA" id="ARBA00061333"/>
    </source>
</evidence>
<dbReference type="GO" id="GO:0009887">
    <property type="term" value="P:animal organ morphogenesis"/>
    <property type="evidence" value="ECO:0007669"/>
    <property type="project" value="UniProtKB-ARBA"/>
</dbReference>
<dbReference type="InterPro" id="IPR011993">
    <property type="entry name" value="PH-like_dom_sf"/>
</dbReference>
<dbReference type="EC" id="2.7.10.2" evidence="5"/>
<evidence type="ECO:0000256" key="7">
    <source>
        <dbReference type="ARBA" id="ARBA00022490"/>
    </source>
</evidence>
<evidence type="ECO:0000256" key="1">
    <source>
        <dbReference type="ARBA" id="ARBA00004246"/>
    </source>
</evidence>
<feature type="domain" description="Protein kinase" evidence="22">
    <location>
        <begin position="418"/>
        <end position="677"/>
    </location>
</feature>
<dbReference type="Gene3D" id="1.20.80.10">
    <property type="match status" value="1"/>
</dbReference>
<feature type="compositionally biased region" description="Pro residues" evidence="21">
    <location>
        <begin position="707"/>
        <end position="716"/>
    </location>
</feature>
<dbReference type="GO" id="GO:0005524">
    <property type="term" value="F:ATP binding"/>
    <property type="evidence" value="ECO:0007669"/>
    <property type="project" value="UniProtKB-UniRule"/>
</dbReference>
<feature type="compositionally biased region" description="Polar residues" evidence="21">
    <location>
        <begin position="796"/>
        <end position="812"/>
    </location>
</feature>
<feature type="region of interest" description="Disordered" evidence="21">
    <location>
        <begin position="795"/>
        <end position="866"/>
    </location>
</feature>
<dbReference type="Gene3D" id="1.10.510.10">
    <property type="entry name" value="Transferase(Phosphotransferase) domain 1"/>
    <property type="match status" value="1"/>
</dbReference>
<dbReference type="Pfam" id="PF21477">
    <property type="entry name" value="FERM_C_FAK1"/>
    <property type="match status" value="1"/>
</dbReference>
<dbReference type="InterPro" id="IPR020635">
    <property type="entry name" value="Tyr_kinase_cat_dom"/>
</dbReference>
<comment type="similarity">
    <text evidence="19">Belongs to the protein kinase superfamily. Tyr protein kinase family. Fes/fps subfamily.</text>
</comment>
<comment type="catalytic activity">
    <reaction evidence="18">
        <text>L-tyrosyl-[protein] + ATP = O-phospho-L-tyrosyl-[protein] + ADP + H(+)</text>
        <dbReference type="Rhea" id="RHEA:10596"/>
        <dbReference type="Rhea" id="RHEA-COMP:10136"/>
        <dbReference type="Rhea" id="RHEA-COMP:20101"/>
        <dbReference type="ChEBI" id="CHEBI:15378"/>
        <dbReference type="ChEBI" id="CHEBI:30616"/>
        <dbReference type="ChEBI" id="CHEBI:46858"/>
        <dbReference type="ChEBI" id="CHEBI:61978"/>
        <dbReference type="ChEBI" id="CHEBI:456216"/>
        <dbReference type="EC" id="2.7.10.2"/>
    </reaction>
</comment>
<dbReference type="Pfam" id="PF18038">
    <property type="entry name" value="FERM_N_2"/>
    <property type="match status" value="1"/>
</dbReference>
<gene>
    <name evidence="25 26 27 28 29" type="primary">LOC117650382</name>
</gene>
<dbReference type="InterPro" id="IPR011009">
    <property type="entry name" value="Kinase-like_dom_sf"/>
</dbReference>
<dbReference type="PANTHER" id="PTHR46221:SF9">
    <property type="entry name" value="NON-SPECIFIC PROTEIN-TYROSINE KINASE"/>
    <property type="match status" value="1"/>
</dbReference>
<dbReference type="InterPro" id="IPR001245">
    <property type="entry name" value="Ser-Thr/Tyr_kinase_cat_dom"/>
</dbReference>
<keyword evidence="24" id="KW-1185">Reference proteome</keyword>
<evidence type="ECO:0000256" key="18">
    <source>
        <dbReference type="ARBA" id="ARBA00051245"/>
    </source>
</evidence>
<evidence type="ECO:0000256" key="15">
    <source>
        <dbReference type="ARBA" id="ARBA00023136"/>
    </source>
</evidence>
<dbReference type="InterPro" id="IPR008266">
    <property type="entry name" value="Tyr_kinase_AS"/>
</dbReference>
<dbReference type="SUPFAM" id="SSF50729">
    <property type="entry name" value="PH domain-like"/>
    <property type="match status" value="1"/>
</dbReference>
<dbReference type="RefSeq" id="XP_034249679.1">
    <property type="nucleotide sequence ID" value="XM_034393788.1"/>
</dbReference>
<dbReference type="PROSITE" id="PS00109">
    <property type="entry name" value="PROTEIN_KINASE_TYR"/>
    <property type="match status" value="1"/>
</dbReference>
<dbReference type="SMART" id="SM00219">
    <property type="entry name" value="TyrKc"/>
    <property type="match status" value="1"/>
</dbReference>
<protein>
    <recommendedName>
        <fullName evidence="5">non-specific protein-tyrosine kinase</fullName>
        <ecNumber evidence="5">2.7.10.2</ecNumber>
    </recommendedName>
</protein>
<evidence type="ECO:0000313" key="28">
    <source>
        <dbReference type="RefSeq" id="XP_034249689.1"/>
    </source>
</evidence>
<feature type="region of interest" description="Disordered" evidence="21">
    <location>
        <begin position="949"/>
        <end position="979"/>
    </location>
</feature>
<dbReference type="PRINTS" id="PR00109">
    <property type="entry name" value="TYRKINASE"/>
</dbReference>
<dbReference type="CDD" id="cd05056">
    <property type="entry name" value="PTKc_FAK"/>
    <property type="match status" value="1"/>
</dbReference>
<dbReference type="SMART" id="SM00295">
    <property type="entry name" value="B41"/>
    <property type="match status" value="1"/>
</dbReference>
<evidence type="ECO:0000256" key="13">
    <source>
        <dbReference type="ARBA" id="ARBA00022949"/>
    </source>
</evidence>
<keyword evidence="11 25" id="KW-0418">Kinase</keyword>
<keyword evidence="17" id="KW-0966">Cell projection</keyword>
<evidence type="ECO:0000313" key="29">
    <source>
        <dbReference type="RefSeq" id="XP_034249697.1"/>
    </source>
</evidence>
<keyword evidence="16" id="KW-0829">Tyrosine-protein kinase</keyword>
<dbReference type="Gene3D" id="1.20.120.330">
    <property type="entry name" value="Nucleotidyltransferases domain 2"/>
    <property type="match status" value="1"/>
</dbReference>
<dbReference type="InterPro" id="IPR000719">
    <property type="entry name" value="Prot_kinase_dom"/>
</dbReference>
<evidence type="ECO:0000313" key="24">
    <source>
        <dbReference type="Proteomes" id="UP000515158"/>
    </source>
</evidence>
<sequence length="1219" mass="134613">MSLKGSQASLGAAAAMGSLDPLQETKLGLNTQSTLKVHLLNGSFNIVKFGDLTDIKSIILLVTSNLGSQQDFQRPYQLMYAVRILHPSSGEFYWLHQDMTMSQVQEKYTSKHPLTEWQCELRIRYHPSDISSVYEQDRVTFYYYYDQVANDYLSKQSPGVDQDLAVQLGVLHMRYYFKDMAHVALDRKSNFELLEKEVGLHRFIPRSVIDSAKPKTIRKAVQSQFKSVAKLSERDAAFRFLELLRSNTEFDHERFHVSLGSGWSIPVELVIGPSLGISYVTHQATTPSKMAELSRIQAIQTLMTECEAHRKAMVQLRVAGTSESLTVTCASMEAAESLADLIDGYCRLLAGTNTSLWNRKAALWKRYPCPCAATKDAQGSKPKSGGPTLAEDYAEIVDEEGDYSTPATRDYELVRNQVELAETIGEGQFGDVHKGSYRSSKDGHIVPVAIKTCKPDADLATAEKFLEEAYIMQQFHHPHIIRLIGVCSDSPIWIVMELAKLGELRAYLQQNSPRLDLSTLLLYSFQLSTALSYLESKKFVHRDIAARNVLVSSNHCVKLADFGLSRWVEDQSYYKASKGKLPIKWMAPESINFRRFTTASDVWMFGVCMWEILMLGVKPFQGVKNNDVIGKIENGERLALPARCPPRLYSLMSLCWSYEPSKRPSFKDIKEVLNEILLEERSQQQETMRRENRRVQAMSWGSSGSDDPPPPKPSRMPPLCHSPLGTADCSSTASLNATAAGAPSVSTYIVAQNPEVLMQLMRENESRGLNPAVYTTPASAFNTLAVDFKDKGPCHSPSTCSLTQSPHLSSSRRTLDCVSPSTSLGAVSDGASSPIMRKSLPRNKAKKVTAPMVASTSSLKDDSDEASTCSQLSMTLSTHSSTALDQTPTQGPTQSTIYGDPALDTETEARLIEQRLKQQQKQSEEDGKWLAEEENNLKKRLSIIGPESEEAAALSIDSSSRGPSPDHSEHSTASLDRPIVVKKMEPTPTADLDRSNDNVYECTTAVVKAVMTLSQGVQQGNVEEYLDLVRRVGVDLRALLTSVDDLVPLFPMAAHREVEMAHKVLSKDMSELVNAMKLAQSYSTTTHDNVYRKGMLSAAHVLAMDAKNLLDAVDSIRIRYPDVDSIICNGGIPPPEPAPEDPMGSTARDLDSIATPTNPSVCITDSMSGIVLPTTPPPPAEPEPQPHPLEQPIYVASGIPVNHLQKVHASQTPARADCS</sequence>
<evidence type="ECO:0000256" key="21">
    <source>
        <dbReference type="SAM" id="MobiDB-lite"/>
    </source>
</evidence>
<organism evidence="29">
    <name type="scientific">Thrips palmi</name>
    <name type="common">Melon thrips</name>
    <dbReference type="NCBI Taxonomy" id="161013"/>
    <lineage>
        <taxon>Eukaryota</taxon>
        <taxon>Metazoa</taxon>
        <taxon>Ecdysozoa</taxon>
        <taxon>Arthropoda</taxon>
        <taxon>Hexapoda</taxon>
        <taxon>Insecta</taxon>
        <taxon>Pterygota</taxon>
        <taxon>Neoptera</taxon>
        <taxon>Paraneoptera</taxon>
        <taxon>Thysanoptera</taxon>
        <taxon>Terebrantia</taxon>
        <taxon>Thripoidea</taxon>
        <taxon>Thripidae</taxon>
        <taxon>Thrips</taxon>
    </lineage>
</organism>
<dbReference type="CDD" id="cd14473">
    <property type="entry name" value="FERM_B-lobe"/>
    <property type="match status" value="1"/>
</dbReference>
<evidence type="ECO:0000256" key="3">
    <source>
        <dbReference type="ARBA" id="ARBA00004413"/>
    </source>
</evidence>
<dbReference type="SUPFAM" id="SSF54236">
    <property type="entry name" value="Ubiquitin-like"/>
    <property type="match status" value="1"/>
</dbReference>
<evidence type="ECO:0000256" key="16">
    <source>
        <dbReference type="ARBA" id="ARBA00023137"/>
    </source>
</evidence>
<dbReference type="FunFam" id="3.30.200.20:FF:000194">
    <property type="entry name" value="protein-tyrosine kinase 2-beta isoform X1"/>
    <property type="match status" value="1"/>
</dbReference>
<keyword evidence="8" id="KW-0597">Phosphoprotein</keyword>
<feature type="binding site" evidence="20">
    <location>
        <position position="451"/>
    </location>
    <ligand>
        <name>ATP</name>
        <dbReference type="ChEBI" id="CHEBI:30616"/>
    </ligand>
</feature>
<evidence type="ECO:0000256" key="9">
    <source>
        <dbReference type="ARBA" id="ARBA00022679"/>
    </source>
</evidence>
<feature type="domain" description="FERM" evidence="23">
    <location>
        <begin position="33"/>
        <end position="353"/>
    </location>
</feature>
<evidence type="ECO:0000256" key="4">
    <source>
        <dbReference type="ARBA" id="ARBA00004496"/>
    </source>
</evidence>
<keyword evidence="7" id="KW-0963">Cytoplasm</keyword>
<keyword evidence="13" id="KW-0965">Cell junction</keyword>
<evidence type="ECO:0000256" key="14">
    <source>
        <dbReference type="ARBA" id="ARBA00022999"/>
    </source>
</evidence>
<feature type="region of interest" description="Disordered" evidence="21">
    <location>
        <begin position="879"/>
        <end position="898"/>
    </location>
</feature>
<dbReference type="InterPro" id="IPR049385">
    <property type="entry name" value="FAK1-like_FERM_C"/>
</dbReference>
<dbReference type="SUPFAM" id="SSF47031">
    <property type="entry name" value="Second domain of FERM"/>
    <property type="match status" value="1"/>
</dbReference>
<dbReference type="PROSITE" id="PS50011">
    <property type="entry name" value="PROTEIN_KINASE_DOM"/>
    <property type="match status" value="1"/>
</dbReference>
<evidence type="ECO:0000256" key="20">
    <source>
        <dbReference type="PROSITE-ProRule" id="PRU10141"/>
    </source>
</evidence>
<dbReference type="GO" id="GO:0042995">
    <property type="term" value="C:cell projection"/>
    <property type="evidence" value="ECO:0007669"/>
    <property type="project" value="UniProtKB-SubCell"/>
</dbReference>
<keyword evidence="12 20" id="KW-0067">ATP-binding</keyword>
<dbReference type="FunFam" id="1.10.510.10:FF:000039">
    <property type="entry name" value="Focal adhesion kinase, isoform D"/>
    <property type="match status" value="1"/>
</dbReference>
<dbReference type="InterPro" id="IPR029071">
    <property type="entry name" value="Ubiquitin-like_domsf"/>
</dbReference>
<dbReference type="GO" id="GO:0008284">
    <property type="term" value="P:positive regulation of cell population proliferation"/>
    <property type="evidence" value="ECO:0007669"/>
    <property type="project" value="UniProtKB-ARBA"/>
</dbReference>
<evidence type="ECO:0000313" key="25">
    <source>
        <dbReference type="RefSeq" id="XP_034249659.1"/>
    </source>
</evidence>
<dbReference type="GO" id="GO:0005886">
    <property type="term" value="C:plasma membrane"/>
    <property type="evidence" value="ECO:0007669"/>
    <property type="project" value="UniProtKB-SubCell"/>
</dbReference>
<dbReference type="Gene3D" id="3.30.200.20">
    <property type="entry name" value="Phosphorylase Kinase, domain 1"/>
    <property type="match status" value="1"/>
</dbReference>
<dbReference type="InterPro" id="IPR041390">
    <property type="entry name" value="FADK_N"/>
</dbReference>
<evidence type="ECO:0000256" key="10">
    <source>
        <dbReference type="ARBA" id="ARBA00022741"/>
    </source>
</evidence>
<proteinExistence type="inferred from homology"/>
<dbReference type="PROSITE" id="PS00107">
    <property type="entry name" value="PROTEIN_KINASE_ATP"/>
    <property type="match status" value="1"/>
</dbReference>
<evidence type="ECO:0000256" key="17">
    <source>
        <dbReference type="ARBA" id="ARBA00023273"/>
    </source>
</evidence>
<dbReference type="InterPro" id="IPR035963">
    <property type="entry name" value="FERM_2"/>
</dbReference>
<comment type="subcellular location">
    <subcellularLocation>
        <location evidence="1">Cell junction</location>
        <location evidence="1">Focal adhesion</location>
    </subcellularLocation>
    <subcellularLocation>
        <location evidence="3">Cell membrane</location>
        <topology evidence="3">Peripheral membrane protein</topology>
        <orientation evidence="3">Cytoplasmic side</orientation>
    </subcellularLocation>
    <subcellularLocation>
        <location evidence="2">Cell projection</location>
    </subcellularLocation>
    <subcellularLocation>
        <location evidence="4">Cytoplasm</location>
    </subcellularLocation>
</comment>
<dbReference type="SUPFAM" id="SSF68993">
    <property type="entry name" value="FAT domain of focal adhesion kinase"/>
    <property type="match status" value="1"/>
</dbReference>
<evidence type="ECO:0000313" key="26">
    <source>
        <dbReference type="RefSeq" id="XP_034249669.1"/>
    </source>
</evidence>
<dbReference type="PROSITE" id="PS50057">
    <property type="entry name" value="FERM_3"/>
    <property type="match status" value="1"/>
</dbReference>
<dbReference type="InterPro" id="IPR005189">
    <property type="entry name" value="Focal_adhesion_kin_target_dom"/>
</dbReference>
<dbReference type="InterPro" id="IPR019748">
    <property type="entry name" value="FERM_central"/>
</dbReference>
<dbReference type="GO" id="GO:0007172">
    <property type="term" value="P:signal complex assembly"/>
    <property type="evidence" value="ECO:0007669"/>
    <property type="project" value="InterPro"/>
</dbReference>
<dbReference type="InterPro" id="IPR041784">
    <property type="entry name" value="FAK1/PYK2_FERM_C"/>
</dbReference>
<evidence type="ECO:0000259" key="22">
    <source>
        <dbReference type="PROSITE" id="PS50011"/>
    </source>
</evidence>
<dbReference type="GO" id="GO:0005737">
    <property type="term" value="C:cytoplasm"/>
    <property type="evidence" value="ECO:0007669"/>
    <property type="project" value="UniProtKB-SubCell"/>
</dbReference>
<evidence type="ECO:0000313" key="27">
    <source>
        <dbReference type="RefSeq" id="XP_034249679.1"/>
    </source>
</evidence>
<keyword evidence="6" id="KW-1003">Cell membrane</keyword>
<dbReference type="KEGG" id="tpal:117650382"/>
<dbReference type="InterPro" id="IPR017441">
    <property type="entry name" value="Protein_kinase_ATP_BS"/>
</dbReference>
<dbReference type="CTD" id="37233"/>
<dbReference type="GO" id="GO:0030182">
    <property type="term" value="P:neuron differentiation"/>
    <property type="evidence" value="ECO:0007669"/>
    <property type="project" value="UniProtKB-ARBA"/>
</dbReference>
<keyword evidence="15" id="KW-0472">Membrane</keyword>
<reference evidence="25 26" key="1">
    <citation type="submission" date="2025-04" db="UniProtKB">
        <authorList>
            <consortium name="RefSeq"/>
        </authorList>
    </citation>
    <scope>IDENTIFICATION</scope>
    <source>
        <tissue evidence="25 26">Total insect</tissue>
    </source>
</reference>
<feature type="compositionally biased region" description="Polar residues" evidence="21">
    <location>
        <begin position="879"/>
        <end position="897"/>
    </location>
</feature>
<dbReference type="RefSeq" id="XP_034249659.1">
    <property type="nucleotide sequence ID" value="XM_034393768.1"/>
</dbReference>
<evidence type="ECO:0000256" key="2">
    <source>
        <dbReference type="ARBA" id="ARBA00004316"/>
    </source>
</evidence>
<dbReference type="PANTHER" id="PTHR46221">
    <property type="entry name" value="FERM AND PDZ DOMAIN-CONTAINING PROTEIN FAMILY MEMBER"/>
    <property type="match status" value="1"/>
</dbReference>
<dbReference type="GO" id="GO:0005925">
    <property type="term" value="C:focal adhesion"/>
    <property type="evidence" value="ECO:0007669"/>
    <property type="project" value="UniProtKB-SubCell"/>
</dbReference>
<feature type="compositionally biased region" description="Basic and acidic residues" evidence="21">
    <location>
        <begin position="682"/>
        <end position="694"/>
    </location>
</feature>
<dbReference type="InterPro" id="IPR000299">
    <property type="entry name" value="FERM_domain"/>
</dbReference>
<accession>A0A6P8ZWE1</accession>
<evidence type="ECO:0000256" key="8">
    <source>
        <dbReference type="ARBA" id="ARBA00022553"/>
    </source>
</evidence>
<evidence type="ECO:0000256" key="5">
    <source>
        <dbReference type="ARBA" id="ARBA00011903"/>
    </source>
</evidence>
<dbReference type="OrthoDB" id="9976756at2759"/>
<feature type="compositionally biased region" description="Pro residues" evidence="21">
    <location>
        <begin position="1174"/>
        <end position="1189"/>
    </location>
</feature>
<name>A0A6P8ZWE1_THRPL</name>
<feature type="region of interest" description="Disordered" evidence="21">
    <location>
        <begin position="1171"/>
        <end position="1191"/>
    </location>
</feature>
<dbReference type="Pfam" id="PF00373">
    <property type="entry name" value="FERM_M"/>
    <property type="match status" value="1"/>
</dbReference>
<feature type="region of interest" description="Disordered" evidence="21">
    <location>
        <begin position="682"/>
        <end position="723"/>
    </location>
</feature>
<evidence type="ECO:0000256" key="12">
    <source>
        <dbReference type="ARBA" id="ARBA00022840"/>
    </source>
</evidence>
<dbReference type="AlphaFoldDB" id="A0A6P8ZWE1"/>
<dbReference type="Pfam" id="PF07714">
    <property type="entry name" value="PK_Tyr_Ser-Thr"/>
    <property type="match status" value="1"/>
</dbReference>
<dbReference type="Gene3D" id="2.30.29.30">
    <property type="entry name" value="Pleckstrin-homology domain (PH domain)/Phosphotyrosine-binding domain (PTB)"/>
    <property type="match status" value="1"/>
</dbReference>
<dbReference type="GeneID" id="117650382"/>
<dbReference type="InterPro" id="IPR036137">
    <property type="entry name" value="Focal_adhe_kin_target_dom_sf"/>
</dbReference>
<dbReference type="SUPFAM" id="SSF56112">
    <property type="entry name" value="Protein kinase-like (PK-like)"/>
    <property type="match status" value="1"/>
</dbReference>
<keyword evidence="9" id="KW-0808">Transferase</keyword>
<dbReference type="RefSeq" id="XP_034249697.1">
    <property type="nucleotide sequence ID" value="XM_034393806.1"/>
</dbReference>
<keyword evidence="10 20" id="KW-0547">Nucleotide-binding</keyword>
<dbReference type="RefSeq" id="XP_034249689.1">
    <property type="nucleotide sequence ID" value="XM_034393798.1"/>
</dbReference>
<evidence type="ECO:0000256" key="11">
    <source>
        <dbReference type="ARBA" id="ARBA00022777"/>
    </source>
</evidence>
<evidence type="ECO:0000256" key="6">
    <source>
        <dbReference type="ARBA" id="ARBA00022475"/>
    </source>
</evidence>
<dbReference type="InterPro" id="IPR019749">
    <property type="entry name" value="Band_41_domain"/>
</dbReference>
<dbReference type="Proteomes" id="UP000515158">
    <property type="component" value="Unplaced"/>
</dbReference>
<dbReference type="InterPro" id="IPR014352">
    <property type="entry name" value="FERM/acyl-CoA-bd_prot_sf"/>
</dbReference>
<evidence type="ECO:0000259" key="23">
    <source>
        <dbReference type="PROSITE" id="PS50057"/>
    </source>
</evidence>
<dbReference type="Pfam" id="PF03623">
    <property type="entry name" value="Focal_AT"/>
    <property type="match status" value="1"/>
</dbReference>
<dbReference type="CDD" id="cd13190">
    <property type="entry name" value="FERM_C_FAK1"/>
    <property type="match status" value="1"/>
</dbReference>